<evidence type="ECO:0000313" key="3">
    <source>
        <dbReference type="EMBL" id="PTX45224.1"/>
    </source>
</evidence>
<dbReference type="CDD" id="cd00093">
    <property type="entry name" value="HTH_XRE"/>
    <property type="match status" value="1"/>
</dbReference>
<feature type="domain" description="HTH cro/C1-type" evidence="2">
    <location>
        <begin position="13"/>
        <end position="71"/>
    </location>
</feature>
<comment type="caution">
    <text evidence="3">The sequence shown here is derived from an EMBL/GenBank/DDBJ whole genome shotgun (WGS) entry which is preliminary data.</text>
</comment>
<protein>
    <submittedName>
        <fullName evidence="3">Helix-turn-helix protein</fullName>
    </submittedName>
</protein>
<keyword evidence="1" id="KW-1133">Transmembrane helix</keyword>
<keyword evidence="4" id="KW-1185">Reference proteome</keyword>
<dbReference type="Pfam" id="PF01381">
    <property type="entry name" value="HTH_3"/>
    <property type="match status" value="1"/>
</dbReference>
<feature type="transmembrane region" description="Helical" evidence="1">
    <location>
        <begin position="114"/>
        <end position="133"/>
    </location>
</feature>
<proteinExistence type="predicted"/>
<feature type="transmembrane region" description="Helical" evidence="1">
    <location>
        <begin position="79"/>
        <end position="102"/>
    </location>
</feature>
<dbReference type="InterPro" id="IPR010982">
    <property type="entry name" value="Lambda_DNA-bd_dom_sf"/>
</dbReference>
<evidence type="ECO:0000256" key="1">
    <source>
        <dbReference type="SAM" id="Phobius"/>
    </source>
</evidence>
<dbReference type="InterPro" id="IPR001387">
    <property type="entry name" value="Cro/C1-type_HTH"/>
</dbReference>
<evidence type="ECO:0000259" key="2">
    <source>
        <dbReference type="PROSITE" id="PS50943"/>
    </source>
</evidence>
<gene>
    <name evidence="3" type="ORF">C8P64_1215</name>
</gene>
<dbReference type="SMART" id="SM00530">
    <property type="entry name" value="HTH_XRE"/>
    <property type="match status" value="1"/>
</dbReference>
<accession>A0A2T6AN21</accession>
<dbReference type="EMBL" id="QBKQ01000001">
    <property type="protein sequence ID" value="PTX45224.1"/>
    <property type="molecule type" value="Genomic_DNA"/>
</dbReference>
<dbReference type="SUPFAM" id="SSF47413">
    <property type="entry name" value="lambda repressor-like DNA-binding domains"/>
    <property type="match status" value="1"/>
</dbReference>
<organism evidence="3 4">
    <name type="scientific">Christiangramia gaetbulicola</name>
    <dbReference type="NCBI Taxonomy" id="703340"/>
    <lineage>
        <taxon>Bacteria</taxon>
        <taxon>Pseudomonadati</taxon>
        <taxon>Bacteroidota</taxon>
        <taxon>Flavobacteriia</taxon>
        <taxon>Flavobacteriales</taxon>
        <taxon>Flavobacteriaceae</taxon>
        <taxon>Christiangramia</taxon>
    </lineage>
</organism>
<keyword evidence="1" id="KW-0472">Membrane</keyword>
<dbReference type="GO" id="GO:0003677">
    <property type="term" value="F:DNA binding"/>
    <property type="evidence" value="ECO:0007669"/>
    <property type="project" value="InterPro"/>
</dbReference>
<sequence length="138" mass="15618">MKSDPKIEIAEHLKRSRKEKGFTQASLSEKTGLSLRSIQRIEKAEVKPRAYSLNKLSEALDTTFEISTKESQIESSSNIAIKLIVSIGSLFLIILGAMAFLSQSNSFPETDFELQVYWFFIVLALVLIQVFIWKSSKN</sequence>
<keyword evidence="1" id="KW-0812">Transmembrane</keyword>
<dbReference type="Proteomes" id="UP000244174">
    <property type="component" value="Unassembled WGS sequence"/>
</dbReference>
<reference evidence="3 4" key="1">
    <citation type="submission" date="2018-04" db="EMBL/GenBank/DDBJ databases">
        <title>Genomic Encyclopedia of Archaeal and Bacterial Type Strains, Phase II (KMG-II): from individual species to whole genera.</title>
        <authorList>
            <person name="Goeker M."/>
        </authorList>
    </citation>
    <scope>NUCLEOTIDE SEQUENCE [LARGE SCALE GENOMIC DNA]</scope>
    <source>
        <strain evidence="3 4">DSM 23082</strain>
    </source>
</reference>
<dbReference type="RefSeq" id="WP_170106628.1">
    <property type="nucleotide sequence ID" value="NZ_QBKQ01000001.1"/>
</dbReference>
<name>A0A2T6AN21_9FLAO</name>
<dbReference type="AlphaFoldDB" id="A0A2T6AN21"/>
<dbReference type="Gene3D" id="1.10.260.40">
    <property type="entry name" value="lambda repressor-like DNA-binding domains"/>
    <property type="match status" value="1"/>
</dbReference>
<dbReference type="PROSITE" id="PS50943">
    <property type="entry name" value="HTH_CROC1"/>
    <property type="match status" value="1"/>
</dbReference>
<evidence type="ECO:0000313" key="4">
    <source>
        <dbReference type="Proteomes" id="UP000244174"/>
    </source>
</evidence>